<keyword evidence="1" id="KW-0812">Transmembrane</keyword>
<dbReference type="Proteomes" id="UP000187486">
    <property type="component" value="Unassembled WGS sequence"/>
</dbReference>
<dbReference type="OrthoDB" id="2990125at2"/>
<keyword evidence="1" id="KW-1133">Transmembrane helix</keyword>
<keyword evidence="4" id="KW-1185">Reference proteome</keyword>
<dbReference type="EMBL" id="MQUQ01000004">
    <property type="protein sequence ID" value="OLZ54391.1"/>
    <property type="molecule type" value="Genomic_DNA"/>
</dbReference>
<dbReference type="RefSeq" id="WP_076157212.1">
    <property type="nucleotide sequence ID" value="NZ_JBEZVB010000002.1"/>
</dbReference>
<evidence type="ECO:0000259" key="2">
    <source>
        <dbReference type="Pfam" id="PF19993"/>
    </source>
</evidence>
<dbReference type="AlphaFoldDB" id="A0A1R0KYH6"/>
<protein>
    <recommendedName>
        <fullName evidence="2">Double-GTPase 2 domain-containing protein</fullName>
    </recommendedName>
</protein>
<dbReference type="Pfam" id="PF19993">
    <property type="entry name" value="DO-GTPase2"/>
    <property type="match status" value="1"/>
</dbReference>
<evidence type="ECO:0000256" key="1">
    <source>
        <dbReference type="SAM" id="Phobius"/>
    </source>
</evidence>
<organism evidence="3 4">
    <name type="scientific">Amycolatopsis coloradensis</name>
    <dbReference type="NCBI Taxonomy" id="76021"/>
    <lineage>
        <taxon>Bacteria</taxon>
        <taxon>Bacillati</taxon>
        <taxon>Actinomycetota</taxon>
        <taxon>Actinomycetes</taxon>
        <taxon>Pseudonocardiales</taxon>
        <taxon>Pseudonocardiaceae</taxon>
        <taxon>Amycolatopsis</taxon>
    </lineage>
</organism>
<keyword evidence="1" id="KW-0472">Membrane</keyword>
<feature type="transmembrane region" description="Helical" evidence="1">
    <location>
        <begin position="7"/>
        <end position="29"/>
    </location>
</feature>
<gene>
    <name evidence="3" type="ORF">BS329_07595</name>
</gene>
<feature type="domain" description="Double-GTPase 2" evidence="2">
    <location>
        <begin position="274"/>
        <end position="490"/>
    </location>
</feature>
<feature type="transmembrane region" description="Helical" evidence="1">
    <location>
        <begin position="35"/>
        <end position="56"/>
    </location>
</feature>
<dbReference type="STRING" id="76021.BS329_07595"/>
<accession>A0A1R0KYH6</accession>
<dbReference type="InterPro" id="IPR045528">
    <property type="entry name" value="DO-GTPase2"/>
</dbReference>
<comment type="caution">
    <text evidence="3">The sequence shown here is derived from an EMBL/GenBank/DDBJ whole genome shotgun (WGS) entry which is preliminary data.</text>
</comment>
<proteinExistence type="predicted"/>
<reference evidence="3 4" key="1">
    <citation type="submission" date="2016-01" db="EMBL/GenBank/DDBJ databases">
        <title>Amycolatopsis coloradensis genome sequencing and assembly.</title>
        <authorList>
            <person name="Mayilraj S."/>
        </authorList>
    </citation>
    <scope>NUCLEOTIDE SEQUENCE [LARGE SCALE GENOMIC DNA]</scope>
    <source>
        <strain evidence="3 4">DSM 44225</strain>
    </source>
</reference>
<sequence length="538" mass="57756">MGYLIVFILALVALYFVIWLLVAGFLWFLLPGLIFAVPVMIGIGALMAVGSALLTLTGRDGAPRLITPDDVVGTEGVLPKRRGATAFERDWAWPTYFTAQARVDLVRVWRAAAELLGRGWSWIRETAADSWPGRIGAALVFVPLWSAASVGALAATAVILLASTLALVVLWIAWAVPTALLRATDQLIRRLRKASASCQTCYYVTPLPTFACPGCGKPQRDIRPGRLGGLRRRCGCGWVLPTSVMRMAGKTSPCCPRCGETLRSGAAIVTDVRLPVFGPVSAGKTRLVYTGLLAIRDGVAANGGVMEFVDEDSEQAFDAAVSLIGAGGDTVKTPFGELPRAVTARFTAGRRRALLHLFDAAGEFYADRDDNTDLEFLDHAQGLVFVIDPFSIPWVRDQLGATSEVVSRAAPASEAPERVYHVTAKRLLDYGVATTKRRLAVAVVKADLLAGLPVAAGLEPGNVRSWLERAGLDNLVLSAEREFGDVEYFLVSSLTGIPMSDPRSPAGPLAWVIAGSGLQLWPDQVRPEPVAREPEEAV</sequence>
<evidence type="ECO:0000313" key="4">
    <source>
        <dbReference type="Proteomes" id="UP000187486"/>
    </source>
</evidence>
<name>A0A1R0KYH6_9PSEU</name>
<evidence type="ECO:0000313" key="3">
    <source>
        <dbReference type="EMBL" id="OLZ54391.1"/>
    </source>
</evidence>